<dbReference type="Proteomes" id="UP000002350">
    <property type="component" value="Chromosome"/>
</dbReference>
<evidence type="ECO:0000256" key="1">
    <source>
        <dbReference type="SAM" id="MobiDB-lite"/>
    </source>
</evidence>
<dbReference type="HOGENOM" id="CLU_3348579_0_0_6"/>
<feature type="region of interest" description="Disordered" evidence="1">
    <location>
        <begin position="1"/>
        <end position="37"/>
    </location>
</feature>
<evidence type="ECO:0000313" key="2">
    <source>
        <dbReference type="EMBL" id="BAI99990.1"/>
    </source>
</evidence>
<feature type="compositionally biased region" description="Basic residues" evidence="1">
    <location>
        <begin position="25"/>
        <end position="37"/>
    </location>
</feature>
<evidence type="ECO:0000313" key="3">
    <source>
        <dbReference type="Proteomes" id="UP000002350"/>
    </source>
</evidence>
<reference evidence="3" key="1">
    <citation type="journal article" date="2010" name="Mol. Biosyst.">
        <title>Complete genome sequence and comparative analysis of Shewanella violacea, a psychrophilic and piezophilic bacterium from deep sea floor sediments.</title>
        <authorList>
            <person name="Aono E."/>
            <person name="Baba T."/>
            <person name="Ara T."/>
            <person name="Nishi T."/>
            <person name="Nakamichi T."/>
            <person name="Inamoto E."/>
            <person name="Toyonaga H."/>
            <person name="Hasegawa M."/>
            <person name="Takai Y."/>
            <person name="Okumura Y."/>
            <person name="Baba M."/>
            <person name="Tomita M."/>
            <person name="Kato C."/>
            <person name="Oshima T."/>
            <person name="Nakasone K."/>
            <person name="Mori H."/>
        </authorList>
    </citation>
    <scope>NUCLEOTIDE SEQUENCE [LARGE SCALE GENOMIC DNA]</scope>
    <source>
        <strain evidence="3">JCM 10179 / CIP 106290 / LMG 19151 / DSS12</strain>
    </source>
</reference>
<dbReference type="EMBL" id="AP011177">
    <property type="protein sequence ID" value="BAI99990.1"/>
    <property type="molecule type" value="Genomic_DNA"/>
</dbReference>
<dbReference type="KEGG" id="svo:SVI_0020"/>
<keyword evidence="3" id="KW-1185">Reference proteome</keyword>
<name>D4ZD69_SHEVD</name>
<protein>
    <submittedName>
        <fullName evidence="2">Uncharacterized protein</fullName>
    </submittedName>
</protein>
<sequence length="37" mass="4477">MVRMLLFLKRESKATKSKLSPRSTQRSRRKKQTKSKR</sequence>
<organism evidence="2 3">
    <name type="scientific">Shewanella violacea (strain JCM 10179 / CIP 106290 / LMG 19151 / DSS12)</name>
    <dbReference type="NCBI Taxonomy" id="637905"/>
    <lineage>
        <taxon>Bacteria</taxon>
        <taxon>Pseudomonadati</taxon>
        <taxon>Pseudomonadota</taxon>
        <taxon>Gammaproteobacteria</taxon>
        <taxon>Alteromonadales</taxon>
        <taxon>Shewanellaceae</taxon>
        <taxon>Shewanella</taxon>
    </lineage>
</organism>
<proteinExistence type="predicted"/>
<dbReference type="AlphaFoldDB" id="D4ZD69"/>
<accession>D4ZD69</accession>
<gene>
    <name evidence="2" type="ordered locus">SVI_0020</name>
</gene>